<evidence type="ECO:0000256" key="1">
    <source>
        <dbReference type="SAM" id="Phobius"/>
    </source>
</evidence>
<dbReference type="AlphaFoldDB" id="A0A1A0H6M3"/>
<dbReference type="RefSeq" id="XP_018710264.1">
    <property type="nucleotide sequence ID" value="XM_018855003.1"/>
</dbReference>
<evidence type="ECO:0000313" key="2">
    <source>
        <dbReference type="EMBL" id="OBA19739.1"/>
    </source>
</evidence>
<organism evidence="2 3">
    <name type="scientific">Metschnikowia bicuspidata var. bicuspidata NRRL YB-4993</name>
    <dbReference type="NCBI Taxonomy" id="869754"/>
    <lineage>
        <taxon>Eukaryota</taxon>
        <taxon>Fungi</taxon>
        <taxon>Dikarya</taxon>
        <taxon>Ascomycota</taxon>
        <taxon>Saccharomycotina</taxon>
        <taxon>Pichiomycetes</taxon>
        <taxon>Metschnikowiaceae</taxon>
        <taxon>Metschnikowia</taxon>
    </lineage>
</organism>
<feature type="transmembrane region" description="Helical" evidence="1">
    <location>
        <begin position="166"/>
        <end position="185"/>
    </location>
</feature>
<name>A0A1A0H6M3_9ASCO</name>
<keyword evidence="1" id="KW-0472">Membrane</keyword>
<keyword evidence="1" id="KW-0812">Transmembrane</keyword>
<comment type="caution">
    <text evidence="2">The sequence shown here is derived from an EMBL/GenBank/DDBJ whole genome shotgun (WGS) entry which is preliminary data.</text>
</comment>
<dbReference type="Proteomes" id="UP000092555">
    <property type="component" value="Unassembled WGS sequence"/>
</dbReference>
<dbReference type="GeneID" id="30027979"/>
<accession>A0A1A0H6M3</accession>
<keyword evidence="3" id="KW-1185">Reference proteome</keyword>
<sequence>MRTLETEVGTGSMPAADEHGLTADEHGLVEPRLQVRPDLTPLLLGGRGKGNLPELGYEIRAYFAAASGPGPAGKLGPAVGLDFPGQPLIFRERKKKDLQSLGLVQVPPCPVRLQYLPGLAGPCSLCRDNPPCAAVPFFCQACRHLRTTRGLVSGPWNRSPNLWRKCWHLVFLAIRIFLGVAPFFAGGGHPLLLGG</sequence>
<gene>
    <name evidence="2" type="ORF">METBIDRAFT_206969</name>
</gene>
<keyword evidence="1" id="KW-1133">Transmembrane helix</keyword>
<reference evidence="2 3" key="1">
    <citation type="submission" date="2016-05" db="EMBL/GenBank/DDBJ databases">
        <title>Comparative genomics of biotechnologically important yeasts.</title>
        <authorList>
            <consortium name="DOE Joint Genome Institute"/>
            <person name="Riley R."/>
            <person name="Haridas S."/>
            <person name="Wolfe K.H."/>
            <person name="Lopes M.R."/>
            <person name="Hittinger C.T."/>
            <person name="Goker M."/>
            <person name="Salamov A."/>
            <person name="Wisecaver J."/>
            <person name="Long T.M."/>
            <person name="Aerts A.L."/>
            <person name="Barry K."/>
            <person name="Choi C."/>
            <person name="Clum A."/>
            <person name="Coughlan A.Y."/>
            <person name="Deshpande S."/>
            <person name="Douglass A.P."/>
            <person name="Hanson S.J."/>
            <person name="Klenk H.-P."/>
            <person name="LaButti K."/>
            <person name="Lapidus A."/>
            <person name="Lindquist E."/>
            <person name="Lipzen A."/>
            <person name="Meier-kolthoff J.P."/>
            <person name="Ohm R.A."/>
            <person name="Otillar R.P."/>
            <person name="Pangilinan J."/>
            <person name="Peng Y."/>
            <person name="Rokas A."/>
            <person name="Rosa C.A."/>
            <person name="Scheuner C."/>
            <person name="Sibirny A.A."/>
            <person name="Slot J.C."/>
            <person name="Stielow J.B."/>
            <person name="Sun H."/>
            <person name="Kurtzman C.P."/>
            <person name="Blackwell M."/>
            <person name="Grigoriev I.V."/>
            <person name="Jeffries T.W."/>
        </authorList>
    </citation>
    <scope>NUCLEOTIDE SEQUENCE [LARGE SCALE GENOMIC DNA]</scope>
    <source>
        <strain evidence="2 3">NRRL YB-4993</strain>
    </source>
</reference>
<dbReference type="EMBL" id="LXTC01000005">
    <property type="protein sequence ID" value="OBA19739.1"/>
    <property type="molecule type" value="Genomic_DNA"/>
</dbReference>
<proteinExistence type="predicted"/>
<protein>
    <submittedName>
        <fullName evidence="2">Uncharacterized protein</fullName>
    </submittedName>
</protein>
<evidence type="ECO:0000313" key="3">
    <source>
        <dbReference type="Proteomes" id="UP000092555"/>
    </source>
</evidence>